<sequence>MTKEELHVFLSTNFDLVTDHVERGSARTYFLGAVVWNPSTTTRILHVQYDANDHVSHVKLCVSSDNNNSVFVPLPVSVAELHQAVAHDISQHMRIRSLT</sequence>
<dbReference type="EMBL" id="CATZAR010000001">
    <property type="protein sequence ID" value="CAJ0775135.1"/>
    <property type="molecule type" value="Genomic_DNA"/>
</dbReference>
<comment type="caution">
    <text evidence="1">The sequence shown here is derived from an EMBL/GenBank/DDBJ whole genome shotgun (WGS) entry which is preliminary data.</text>
</comment>
<proteinExistence type="predicted"/>
<evidence type="ECO:0000313" key="2">
    <source>
        <dbReference type="Proteomes" id="UP001189773"/>
    </source>
</evidence>
<name>A0ABM9IX25_9RALS</name>
<gene>
    <name evidence="1" type="ORF">LMG18095_00009</name>
</gene>
<dbReference type="RefSeq" id="WP_316852022.1">
    <property type="nucleotide sequence ID" value="NZ_CATZAR010000001.1"/>
</dbReference>
<accession>A0ABM9IX25</accession>
<keyword evidence="2" id="KW-1185">Reference proteome</keyword>
<protein>
    <submittedName>
        <fullName evidence="1">Uncharacterized protein</fullName>
    </submittedName>
</protein>
<dbReference type="Proteomes" id="UP001189773">
    <property type="component" value="Unassembled WGS sequence"/>
</dbReference>
<evidence type="ECO:0000313" key="1">
    <source>
        <dbReference type="EMBL" id="CAJ0775135.1"/>
    </source>
</evidence>
<reference evidence="1 2" key="1">
    <citation type="submission" date="2023-07" db="EMBL/GenBank/DDBJ databases">
        <authorList>
            <person name="Peeters C."/>
        </authorList>
    </citation>
    <scope>NUCLEOTIDE SEQUENCE [LARGE SCALE GENOMIC DNA]</scope>
    <source>
        <strain evidence="1 2">LMG 18095</strain>
    </source>
</reference>
<organism evidence="1 2">
    <name type="scientific">Ralstonia thomasii</name>
    <dbReference type="NCBI Taxonomy" id="3058596"/>
    <lineage>
        <taxon>Bacteria</taxon>
        <taxon>Pseudomonadati</taxon>
        <taxon>Pseudomonadota</taxon>
        <taxon>Betaproteobacteria</taxon>
        <taxon>Burkholderiales</taxon>
        <taxon>Burkholderiaceae</taxon>
        <taxon>Ralstonia</taxon>
    </lineage>
</organism>